<keyword evidence="2" id="KW-1185">Reference proteome</keyword>
<dbReference type="STRING" id="135208.A0A4Z0A7V6"/>
<organism evidence="1 2">
    <name type="scientific">Hericium alpestre</name>
    <dbReference type="NCBI Taxonomy" id="135208"/>
    <lineage>
        <taxon>Eukaryota</taxon>
        <taxon>Fungi</taxon>
        <taxon>Dikarya</taxon>
        <taxon>Basidiomycota</taxon>
        <taxon>Agaricomycotina</taxon>
        <taxon>Agaricomycetes</taxon>
        <taxon>Russulales</taxon>
        <taxon>Hericiaceae</taxon>
        <taxon>Hericium</taxon>
    </lineage>
</organism>
<comment type="caution">
    <text evidence="1">The sequence shown here is derived from an EMBL/GenBank/DDBJ whole genome shotgun (WGS) entry which is preliminary data.</text>
</comment>
<reference evidence="1 2" key="1">
    <citation type="submission" date="2019-02" db="EMBL/GenBank/DDBJ databases">
        <title>Genome sequencing of the rare red list fungi Hericium alpestre (H. flagellum).</title>
        <authorList>
            <person name="Buettner E."/>
            <person name="Kellner H."/>
        </authorList>
    </citation>
    <scope>NUCLEOTIDE SEQUENCE [LARGE SCALE GENOMIC DNA]</scope>
    <source>
        <strain evidence="1 2">DSM 108284</strain>
    </source>
</reference>
<evidence type="ECO:0000313" key="1">
    <source>
        <dbReference type="EMBL" id="TFY82009.1"/>
    </source>
</evidence>
<accession>A0A4Z0A7V6</accession>
<gene>
    <name evidence="1" type="ORF">EWM64_g2006</name>
</gene>
<dbReference type="CDD" id="cd02440">
    <property type="entry name" value="AdoMet_MTases"/>
    <property type="match status" value="1"/>
</dbReference>
<evidence type="ECO:0000313" key="2">
    <source>
        <dbReference type="Proteomes" id="UP000298061"/>
    </source>
</evidence>
<dbReference type="Proteomes" id="UP000298061">
    <property type="component" value="Unassembled WGS sequence"/>
</dbReference>
<dbReference type="Gene3D" id="3.40.50.150">
    <property type="entry name" value="Vaccinia Virus protein VP39"/>
    <property type="match status" value="1"/>
</dbReference>
<evidence type="ECO:0008006" key="3">
    <source>
        <dbReference type="Google" id="ProtNLM"/>
    </source>
</evidence>
<sequence>MSTVSAKDIAALCLHSPGDKYFQAQLQSTEHRLAILSNWTIPPGAKVLEIGCGQGDCTAVLAELVGPEGHITAVDPGPLNYGKFLSHKHFLVALPDMGVGVGSPFNLGQAQTHLSSGRLGSRIAWKQSDPIALLETDDMEYDLAVLVLCTWYFPSPAALLSTLQAVSKRVRTLCIAEWSLSSASGAGQTHILAALAQAALQVHIANSQSNIRTAMSPVVIKEMVEKAGWALKSETTIAPADHVLDGKWETAEVKQPEFLNEIDRLLPDERQKSAVIALRDATLASLDGDRLKDVKSMDIWCATFALA</sequence>
<proteinExistence type="predicted"/>
<dbReference type="AlphaFoldDB" id="A0A4Z0A7V6"/>
<protein>
    <recommendedName>
        <fullName evidence="3">Methyltransferase domain-containing protein</fullName>
    </recommendedName>
</protein>
<name>A0A4Z0A7V6_9AGAM</name>
<dbReference type="SUPFAM" id="SSF53335">
    <property type="entry name" value="S-adenosyl-L-methionine-dependent methyltransferases"/>
    <property type="match status" value="1"/>
</dbReference>
<dbReference type="OrthoDB" id="8300214at2759"/>
<dbReference type="EMBL" id="SFCI01000152">
    <property type="protein sequence ID" value="TFY82009.1"/>
    <property type="molecule type" value="Genomic_DNA"/>
</dbReference>
<dbReference type="Pfam" id="PF13489">
    <property type="entry name" value="Methyltransf_23"/>
    <property type="match status" value="1"/>
</dbReference>
<dbReference type="InterPro" id="IPR029063">
    <property type="entry name" value="SAM-dependent_MTases_sf"/>
</dbReference>